<gene>
    <name evidence="2" type="ORF">NCCP691_36470</name>
</gene>
<evidence type="ECO:0000313" key="2">
    <source>
        <dbReference type="EMBL" id="GIZ53633.1"/>
    </source>
</evidence>
<dbReference type="RefSeq" id="WP_220810049.1">
    <property type="nucleotide sequence ID" value="NZ_BPMK01000019.1"/>
</dbReference>
<comment type="caution">
    <text evidence="2">The sequence shown here is derived from an EMBL/GenBank/DDBJ whole genome shotgun (WGS) entry which is preliminary data.</text>
</comment>
<feature type="transmembrane region" description="Helical" evidence="1">
    <location>
        <begin position="38"/>
        <end position="59"/>
    </location>
</feature>
<feature type="transmembrane region" description="Helical" evidence="1">
    <location>
        <begin position="7"/>
        <end position="26"/>
    </location>
</feature>
<accession>A0ABQ4Q8V7</accession>
<keyword evidence="1" id="KW-0812">Transmembrane</keyword>
<keyword evidence="3" id="KW-1185">Reference proteome</keyword>
<protein>
    <submittedName>
        <fullName evidence="2">Uncharacterized protein</fullName>
    </submittedName>
</protein>
<proteinExistence type="predicted"/>
<evidence type="ECO:0000256" key="1">
    <source>
        <dbReference type="SAM" id="Phobius"/>
    </source>
</evidence>
<name>A0ABQ4Q8V7_9BURK</name>
<reference evidence="2 3" key="1">
    <citation type="journal article" date="2022" name="Int. J. Syst. Evol. Microbiol.">
        <title>Noviherbaspirillum aridicola sp. nov., isolated from an arid soil in Pakistan.</title>
        <authorList>
            <person name="Khan I.U."/>
            <person name="Saqib M."/>
            <person name="Amin A."/>
            <person name="Hussain F."/>
            <person name="Li L."/>
            <person name="Liu Y.H."/>
            <person name="Fang B.Z."/>
            <person name="Ahmed I."/>
            <person name="Li W.J."/>
        </authorList>
    </citation>
    <scope>NUCLEOTIDE SEQUENCE [LARGE SCALE GENOMIC DNA]</scope>
    <source>
        <strain evidence="2 3">NCCP-691</strain>
    </source>
</reference>
<dbReference type="EMBL" id="BPMK01000019">
    <property type="protein sequence ID" value="GIZ53633.1"/>
    <property type="molecule type" value="Genomic_DNA"/>
</dbReference>
<evidence type="ECO:0000313" key="3">
    <source>
        <dbReference type="Proteomes" id="UP000887222"/>
    </source>
</evidence>
<sequence>MKQRKHLVWASACVSFFVAVTAQFYFSETMRRGEPFGPAWVLIALVATVMVAPLIWRYVKTRVRD</sequence>
<organism evidence="2 3">
    <name type="scientific">Noviherbaspirillum aridicola</name>
    <dbReference type="NCBI Taxonomy" id="2849687"/>
    <lineage>
        <taxon>Bacteria</taxon>
        <taxon>Pseudomonadati</taxon>
        <taxon>Pseudomonadota</taxon>
        <taxon>Betaproteobacteria</taxon>
        <taxon>Burkholderiales</taxon>
        <taxon>Oxalobacteraceae</taxon>
        <taxon>Noviherbaspirillum</taxon>
    </lineage>
</organism>
<dbReference type="Proteomes" id="UP000887222">
    <property type="component" value="Unassembled WGS sequence"/>
</dbReference>
<keyword evidence="1" id="KW-0472">Membrane</keyword>
<keyword evidence="1" id="KW-1133">Transmembrane helix</keyword>